<evidence type="ECO:0000256" key="7">
    <source>
        <dbReference type="ARBA" id="ARBA00023033"/>
    </source>
</evidence>
<dbReference type="InterPro" id="IPR001128">
    <property type="entry name" value="Cyt_P450"/>
</dbReference>
<dbReference type="Proteomes" id="UP001500618">
    <property type="component" value="Unassembled WGS sequence"/>
</dbReference>
<evidence type="ECO:0000256" key="5">
    <source>
        <dbReference type="ARBA" id="ARBA00023002"/>
    </source>
</evidence>
<dbReference type="Gene3D" id="1.10.630.10">
    <property type="entry name" value="Cytochrome P450"/>
    <property type="match status" value="1"/>
</dbReference>
<keyword evidence="5" id="KW-0560">Oxidoreductase</keyword>
<reference evidence="9" key="1">
    <citation type="journal article" date="2019" name="Int. J. Syst. Evol. Microbiol.">
        <title>The Global Catalogue of Microorganisms (GCM) 10K type strain sequencing project: providing services to taxonomists for standard genome sequencing and annotation.</title>
        <authorList>
            <consortium name="The Broad Institute Genomics Platform"/>
            <consortium name="The Broad Institute Genome Sequencing Center for Infectious Disease"/>
            <person name="Wu L."/>
            <person name="Ma J."/>
        </authorList>
    </citation>
    <scope>NUCLEOTIDE SEQUENCE [LARGE SCALE GENOMIC DNA]</scope>
    <source>
        <strain evidence="9">JCM 14718</strain>
    </source>
</reference>
<evidence type="ECO:0000256" key="3">
    <source>
        <dbReference type="ARBA" id="ARBA00022617"/>
    </source>
</evidence>
<accession>A0ABP4UKD5</accession>
<keyword evidence="3" id="KW-0349">Heme</keyword>
<sequence>MPHRDQINPGVEENRDAPGYFGTVTTTEKLPQLPFQPGKNVMDVPPGFRQLLADRKITKVRTTAGDVAWIATRYSDVRALFADPRLGRSHPEPEKAAKISASAILGGATDNYETEREDHTRMRRLLTPAFSARRMGLLRPQVSGLIADLLDRMAAGQKPADLHEQLSFPLPVLVICALLGVPAADREKFRSWSVAMGNLVDAPLAQAAMGEFFTYMRDLVEHKRSDLGEDVISDLISAAPEWKLETDEIASLSTGLLFAGHETTMTRIDMGTVLLLSNPTQADALRADPALVPSAVEEILRLGSTGGGSGGLVRYAREDLEISGVTIRAGEAILLSATTANHDETAFDDPDTFNITRKSANQHMSFAHGAHFCIGASLARIELQEVFSVLLNRFPTLRLAVPVEELRLRKDALTGGLMGLPVTW</sequence>
<keyword evidence="9" id="KW-1185">Reference proteome</keyword>
<comment type="caution">
    <text evidence="8">The sequence shown here is derived from an EMBL/GenBank/DDBJ whole genome shotgun (WGS) entry which is preliminary data.</text>
</comment>
<evidence type="ECO:0000313" key="9">
    <source>
        <dbReference type="Proteomes" id="UP001500618"/>
    </source>
</evidence>
<dbReference type="InterPro" id="IPR036396">
    <property type="entry name" value="Cyt_P450_sf"/>
</dbReference>
<evidence type="ECO:0000256" key="4">
    <source>
        <dbReference type="ARBA" id="ARBA00022723"/>
    </source>
</evidence>
<proteinExistence type="inferred from homology"/>
<dbReference type="EMBL" id="BAAANY010000031">
    <property type="protein sequence ID" value="GAA1707015.1"/>
    <property type="molecule type" value="Genomic_DNA"/>
</dbReference>
<dbReference type="PRINTS" id="PR00359">
    <property type="entry name" value="BP450"/>
</dbReference>
<evidence type="ECO:0000256" key="6">
    <source>
        <dbReference type="ARBA" id="ARBA00023004"/>
    </source>
</evidence>
<keyword evidence="4" id="KW-0479">Metal-binding</keyword>
<comment type="cofactor">
    <cofactor evidence="1">
        <name>heme</name>
        <dbReference type="ChEBI" id="CHEBI:30413"/>
    </cofactor>
</comment>
<dbReference type="PANTHER" id="PTHR46696">
    <property type="entry name" value="P450, PUTATIVE (EUROFUNG)-RELATED"/>
    <property type="match status" value="1"/>
</dbReference>
<dbReference type="PRINTS" id="PR00385">
    <property type="entry name" value="P450"/>
</dbReference>
<dbReference type="Pfam" id="PF00067">
    <property type="entry name" value="p450"/>
    <property type="match status" value="1"/>
</dbReference>
<dbReference type="CDD" id="cd11031">
    <property type="entry name" value="Cyp158A-like"/>
    <property type="match status" value="1"/>
</dbReference>
<name>A0ABP4UKD5_9ACTN</name>
<organism evidence="8 9">
    <name type="scientific">Fodinicola feengrottensis</name>
    <dbReference type="NCBI Taxonomy" id="435914"/>
    <lineage>
        <taxon>Bacteria</taxon>
        <taxon>Bacillati</taxon>
        <taxon>Actinomycetota</taxon>
        <taxon>Actinomycetes</taxon>
        <taxon>Mycobacteriales</taxon>
        <taxon>Fodinicola</taxon>
    </lineage>
</organism>
<dbReference type="SUPFAM" id="SSF48264">
    <property type="entry name" value="Cytochrome P450"/>
    <property type="match status" value="1"/>
</dbReference>
<evidence type="ECO:0000313" key="8">
    <source>
        <dbReference type="EMBL" id="GAA1707015.1"/>
    </source>
</evidence>
<keyword evidence="6" id="KW-0408">Iron</keyword>
<evidence type="ECO:0000256" key="1">
    <source>
        <dbReference type="ARBA" id="ARBA00001971"/>
    </source>
</evidence>
<gene>
    <name evidence="8" type="ORF">GCM10009765_65560</name>
</gene>
<evidence type="ECO:0000256" key="2">
    <source>
        <dbReference type="ARBA" id="ARBA00010617"/>
    </source>
</evidence>
<comment type="similarity">
    <text evidence="2">Belongs to the cytochrome P450 family.</text>
</comment>
<dbReference type="PANTHER" id="PTHR46696:SF5">
    <property type="entry name" value="CYTOCHROME P450 BJ-1"/>
    <property type="match status" value="1"/>
</dbReference>
<dbReference type="InterPro" id="IPR002397">
    <property type="entry name" value="Cyt_P450_B"/>
</dbReference>
<keyword evidence="7" id="KW-0503">Monooxygenase</keyword>
<protein>
    <submittedName>
        <fullName evidence="8">Cytochrome P450</fullName>
    </submittedName>
</protein>